<evidence type="ECO:0000256" key="1">
    <source>
        <dbReference type="SAM" id="MobiDB-lite"/>
    </source>
</evidence>
<evidence type="ECO:0000313" key="2">
    <source>
        <dbReference type="EMBL" id="KAG5512665.1"/>
    </source>
</evidence>
<comment type="caution">
    <text evidence="2">The sequence shown here is derived from an EMBL/GenBank/DDBJ whole genome shotgun (WGS) entry which is preliminary data.</text>
</comment>
<dbReference type="EMBL" id="JACTNZ010000047">
    <property type="protein sequence ID" value="KAG5512665.1"/>
    <property type="molecule type" value="Genomic_DNA"/>
</dbReference>
<dbReference type="Proteomes" id="UP000823749">
    <property type="component" value="Unassembled WGS sequence"/>
</dbReference>
<gene>
    <name evidence="2" type="ORF">RHGRI_038951</name>
</gene>
<feature type="region of interest" description="Disordered" evidence="1">
    <location>
        <begin position="111"/>
        <end position="131"/>
    </location>
</feature>
<sequence>MSPSFRRHSISTLPISVAAIALEVALATFPVRRTVEMSFGSRELGCNAGDDDRVLLEVAKLNGCDLSSVMAYEIINELLPPLSFSRILCVVFSCAEVWVCTLAATTWAGDEGTPTPRAPRRNILSGGVCEN</sequence>
<name>A0AAV6HKW3_9ERIC</name>
<proteinExistence type="predicted"/>
<organism evidence="2 3">
    <name type="scientific">Rhododendron griersonianum</name>
    <dbReference type="NCBI Taxonomy" id="479676"/>
    <lineage>
        <taxon>Eukaryota</taxon>
        <taxon>Viridiplantae</taxon>
        <taxon>Streptophyta</taxon>
        <taxon>Embryophyta</taxon>
        <taxon>Tracheophyta</taxon>
        <taxon>Spermatophyta</taxon>
        <taxon>Magnoliopsida</taxon>
        <taxon>eudicotyledons</taxon>
        <taxon>Gunneridae</taxon>
        <taxon>Pentapetalae</taxon>
        <taxon>asterids</taxon>
        <taxon>Ericales</taxon>
        <taxon>Ericaceae</taxon>
        <taxon>Ericoideae</taxon>
        <taxon>Rhodoreae</taxon>
        <taxon>Rhododendron</taxon>
    </lineage>
</organism>
<protein>
    <submittedName>
        <fullName evidence="2">Uncharacterized protein</fullName>
    </submittedName>
</protein>
<evidence type="ECO:0000313" key="3">
    <source>
        <dbReference type="Proteomes" id="UP000823749"/>
    </source>
</evidence>
<accession>A0AAV6HKW3</accession>
<reference evidence="2" key="1">
    <citation type="submission" date="2020-08" db="EMBL/GenBank/DDBJ databases">
        <title>Plant Genome Project.</title>
        <authorList>
            <person name="Zhang R.-G."/>
        </authorList>
    </citation>
    <scope>NUCLEOTIDE SEQUENCE</scope>
    <source>
        <strain evidence="2">WSP0</strain>
        <tissue evidence="2">Leaf</tissue>
    </source>
</reference>
<keyword evidence="3" id="KW-1185">Reference proteome</keyword>
<dbReference type="AlphaFoldDB" id="A0AAV6HKW3"/>